<evidence type="ECO:0000256" key="6">
    <source>
        <dbReference type="SAM" id="SignalP"/>
    </source>
</evidence>
<dbReference type="PANTHER" id="PTHR45080:SF8">
    <property type="entry name" value="IG-LIKE DOMAIN-CONTAINING PROTEIN"/>
    <property type="match status" value="1"/>
</dbReference>
<dbReference type="Proteomes" id="UP000695000">
    <property type="component" value="Unplaced"/>
</dbReference>
<dbReference type="Gene3D" id="2.60.40.10">
    <property type="entry name" value="Immunoglobulins"/>
    <property type="match status" value="2"/>
</dbReference>
<name>A0ABM1MQI1_NICVS</name>
<feature type="transmembrane region" description="Helical" evidence="5">
    <location>
        <begin position="230"/>
        <end position="251"/>
    </location>
</feature>
<dbReference type="SUPFAM" id="SSF48726">
    <property type="entry name" value="Immunoglobulin"/>
    <property type="match status" value="2"/>
</dbReference>
<organism evidence="8 9">
    <name type="scientific">Nicrophorus vespilloides</name>
    <name type="common">Boreal carrion beetle</name>
    <dbReference type="NCBI Taxonomy" id="110193"/>
    <lineage>
        <taxon>Eukaryota</taxon>
        <taxon>Metazoa</taxon>
        <taxon>Ecdysozoa</taxon>
        <taxon>Arthropoda</taxon>
        <taxon>Hexapoda</taxon>
        <taxon>Insecta</taxon>
        <taxon>Pterygota</taxon>
        <taxon>Neoptera</taxon>
        <taxon>Endopterygota</taxon>
        <taxon>Coleoptera</taxon>
        <taxon>Polyphaga</taxon>
        <taxon>Staphyliniformia</taxon>
        <taxon>Silphidae</taxon>
        <taxon>Nicrophorinae</taxon>
        <taxon>Nicrophorus</taxon>
    </lineage>
</organism>
<gene>
    <name evidence="9" type="primary">LOC108562858</name>
</gene>
<feature type="domain" description="Ig-like" evidence="7">
    <location>
        <begin position="117"/>
        <end position="204"/>
    </location>
</feature>
<dbReference type="InterPro" id="IPR003599">
    <property type="entry name" value="Ig_sub"/>
</dbReference>
<dbReference type="InterPro" id="IPR036179">
    <property type="entry name" value="Ig-like_dom_sf"/>
</dbReference>
<dbReference type="InterPro" id="IPR007110">
    <property type="entry name" value="Ig-like_dom"/>
</dbReference>
<keyword evidence="5" id="KW-0812">Transmembrane</keyword>
<reference evidence="9" key="1">
    <citation type="submission" date="2025-08" db="UniProtKB">
        <authorList>
            <consortium name="RefSeq"/>
        </authorList>
    </citation>
    <scope>IDENTIFICATION</scope>
    <source>
        <tissue evidence="9">Whole Larva</tissue>
    </source>
</reference>
<keyword evidence="5" id="KW-0472">Membrane</keyword>
<dbReference type="SMART" id="SM00408">
    <property type="entry name" value="IGc2"/>
    <property type="match status" value="2"/>
</dbReference>
<dbReference type="CDD" id="cd00096">
    <property type="entry name" value="Ig"/>
    <property type="match status" value="2"/>
</dbReference>
<evidence type="ECO:0000256" key="4">
    <source>
        <dbReference type="SAM" id="MobiDB-lite"/>
    </source>
</evidence>
<dbReference type="InterPro" id="IPR013098">
    <property type="entry name" value="Ig_I-set"/>
</dbReference>
<keyword evidence="8" id="KW-1185">Reference proteome</keyword>
<evidence type="ECO:0000256" key="5">
    <source>
        <dbReference type="SAM" id="Phobius"/>
    </source>
</evidence>
<dbReference type="SMART" id="SM00409">
    <property type="entry name" value="IG"/>
    <property type="match status" value="2"/>
</dbReference>
<dbReference type="InterPro" id="IPR050958">
    <property type="entry name" value="Cell_Adh-Cytoskel_Orgn"/>
</dbReference>
<evidence type="ECO:0000259" key="7">
    <source>
        <dbReference type="PROSITE" id="PS50835"/>
    </source>
</evidence>
<keyword evidence="3" id="KW-0393">Immunoglobulin domain</keyword>
<evidence type="ECO:0000256" key="2">
    <source>
        <dbReference type="ARBA" id="ARBA00023157"/>
    </source>
</evidence>
<feature type="signal peptide" evidence="6">
    <location>
        <begin position="1"/>
        <end position="23"/>
    </location>
</feature>
<sequence>MVHFRNQLGALFILLSTSTIVISEIEINLNYDEVYKTNQSKKFDIRSSTTIECTIEASEGEEYSMKWMKDGKDLDTSSEKFRVTKDGKKHSLRIGKTIDEDIGNYSCVVNVKNDDEPKSAIIHMFSNFKVKTQDNMNFVEGDILRIPCTVYGKPRPVIKWKIGNRTYEESEDRVVLERDEEKGVDNAVLIIQEADLSDRGVYTCIGIRQSEPDIVDSDDTMVRIKDKYAALWPFLGICAEVFILCAIILIYEKKRNKAELDESDTDQSPDQKNTPDHGKDSNLRHRQ</sequence>
<evidence type="ECO:0000256" key="3">
    <source>
        <dbReference type="ARBA" id="ARBA00023319"/>
    </source>
</evidence>
<dbReference type="PANTHER" id="PTHR45080">
    <property type="entry name" value="CONTACTIN 5"/>
    <property type="match status" value="1"/>
</dbReference>
<keyword evidence="2" id="KW-1015">Disulfide bond</keyword>
<dbReference type="Pfam" id="PF07679">
    <property type="entry name" value="I-set"/>
    <property type="match status" value="2"/>
</dbReference>
<dbReference type="InterPro" id="IPR003598">
    <property type="entry name" value="Ig_sub2"/>
</dbReference>
<feature type="domain" description="Ig-like" evidence="7">
    <location>
        <begin position="47"/>
        <end position="110"/>
    </location>
</feature>
<proteinExistence type="predicted"/>
<accession>A0ABM1MQI1</accession>
<keyword evidence="1 6" id="KW-0732">Signal</keyword>
<evidence type="ECO:0000313" key="9">
    <source>
        <dbReference type="RefSeq" id="XP_017776831.1"/>
    </source>
</evidence>
<protein>
    <submittedName>
        <fullName evidence="9">Basigin isoform X1</fullName>
    </submittedName>
</protein>
<dbReference type="InterPro" id="IPR013783">
    <property type="entry name" value="Ig-like_fold"/>
</dbReference>
<dbReference type="PROSITE" id="PS50835">
    <property type="entry name" value="IG_LIKE"/>
    <property type="match status" value="2"/>
</dbReference>
<feature type="compositionally biased region" description="Basic and acidic residues" evidence="4">
    <location>
        <begin position="273"/>
        <end position="287"/>
    </location>
</feature>
<feature type="region of interest" description="Disordered" evidence="4">
    <location>
        <begin position="259"/>
        <end position="287"/>
    </location>
</feature>
<dbReference type="GeneID" id="108562858"/>
<evidence type="ECO:0000256" key="1">
    <source>
        <dbReference type="ARBA" id="ARBA00022729"/>
    </source>
</evidence>
<evidence type="ECO:0000313" key="8">
    <source>
        <dbReference type="Proteomes" id="UP000695000"/>
    </source>
</evidence>
<keyword evidence="5" id="KW-1133">Transmembrane helix</keyword>
<feature type="chain" id="PRO_5047436900" evidence="6">
    <location>
        <begin position="24"/>
        <end position="287"/>
    </location>
</feature>
<dbReference type="RefSeq" id="XP_017776831.1">
    <property type="nucleotide sequence ID" value="XM_017921342.1"/>
</dbReference>